<dbReference type="Pfam" id="PF07700">
    <property type="entry name" value="HNOB"/>
    <property type="match status" value="1"/>
</dbReference>
<feature type="domain" description="Heme NO-binding" evidence="1">
    <location>
        <begin position="2"/>
        <end position="161"/>
    </location>
</feature>
<organism evidence="2 3">
    <name type="scientific">Ectobacillus ponti</name>
    <dbReference type="NCBI Taxonomy" id="2961894"/>
    <lineage>
        <taxon>Bacteria</taxon>
        <taxon>Bacillati</taxon>
        <taxon>Bacillota</taxon>
        <taxon>Bacilli</taxon>
        <taxon>Bacillales</taxon>
        <taxon>Bacillaceae</taxon>
        <taxon>Ectobacillus</taxon>
    </lineage>
</organism>
<gene>
    <name evidence="2" type="ORF">NK662_10360</name>
</gene>
<dbReference type="RefSeq" id="WP_254758847.1">
    <property type="nucleotide sequence ID" value="NZ_JANCLT010000004.1"/>
</dbReference>
<dbReference type="InterPro" id="IPR011644">
    <property type="entry name" value="Heme_NO-bd"/>
</dbReference>
<reference evidence="2" key="1">
    <citation type="submission" date="2022-07" db="EMBL/GenBank/DDBJ databases">
        <authorList>
            <person name="Li W.-J."/>
            <person name="Deng Q.-Q."/>
        </authorList>
    </citation>
    <scope>NUCLEOTIDE SEQUENCE</scope>
    <source>
        <strain evidence="2">SYSU M60031</strain>
    </source>
</reference>
<dbReference type="EMBL" id="JANCLT010000004">
    <property type="protein sequence ID" value="MCP8968940.1"/>
    <property type="molecule type" value="Genomic_DNA"/>
</dbReference>
<dbReference type="SUPFAM" id="SSF111126">
    <property type="entry name" value="Ligand-binding domain in the NO signalling and Golgi transport"/>
    <property type="match status" value="1"/>
</dbReference>
<dbReference type="InterPro" id="IPR038158">
    <property type="entry name" value="H-NOX_domain_sf"/>
</dbReference>
<keyword evidence="3" id="KW-1185">Reference proteome</keyword>
<dbReference type="GO" id="GO:0008074">
    <property type="term" value="C:guanylate cyclase complex, soluble"/>
    <property type="evidence" value="ECO:0007669"/>
    <property type="project" value="TreeGrafter"/>
</dbReference>
<dbReference type="PANTHER" id="PTHR45655">
    <property type="entry name" value="GUANYLATE CYCLASE SOLUBLE SUBUNIT BETA-2"/>
    <property type="match status" value="1"/>
</dbReference>
<dbReference type="Proteomes" id="UP001156102">
    <property type="component" value="Unassembled WGS sequence"/>
</dbReference>
<dbReference type="GO" id="GO:0019934">
    <property type="term" value="P:cGMP-mediated signaling"/>
    <property type="evidence" value="ECO:0007669"/>
    <property type="project" value="TreeGrafter"/>
</dbReference>
<accession>A0AA41X9Q1</accession>
<dbReference type="GO" id="GO:0070482">
    <property type="term" value="P:response to oxygen levels"/>
    <property type="evidence" value="ECO:0007669"/>
    <property type="project" value="TreeGrafter"/>
</dbReference>
<dbReference type="GO" id="GO:0004383">
    <property type="term" value="F:guanylate cyclase activity"/>
    <property type="evidence" value="ECO:0007669"/>
    <property type="project" value="TreeGrafter"/>
</dbReference>
<dbReference type="Gene3D" id="3.90.1520.10">
    <property type="entry name" value="H-NOX domain"/>
    <property type="match status" value="1"/>
</dbReference>
<dbReference type="InterPro" id="IPR024096">
    <property type="entry name" value="NO_sig/Golgi_transp_ligand-bd"/>
</dbReference>
<name>A0AA41X9Q1_9BACI</name>
<dbReference type="PANTHER" id="PTHR45655:SF13">
    <property type="entry name" value="SOLUBLE GUANYLATE CYCLASE GCY-32-RELATED"/>
    <property type="match status" value="1"/>
</dbReference>
<protein>
    <submittedName>
        <fullName evidence="2">Heme NO-binding domain-containing protein</fullName>
    </submittedName>
</protein>
<proteinExistence type="predicted"/>
<evidence type="ECO:0000313" key="3">
    <source>
        <dbReference type="Proteomes" id="UP001156102"/>
    </source>
</evidence>
<evidence type="ECO:0000259" key="1">
    <source>
        <dbReference type="Pfam" id="PF07700"/>
    </source>
</evidence>
<dbReference type="AlphaFoldDB" id="A0AA41X9Q1"/>
<comment type="caution">
    <text evidence="2">The sequence shown here is derived from an EMBL/GenBank/DDBJ whole genome shotgun (WGS) entry which is preliminary data.</text>
</comment>
<evidence type="ECO:0000313" key="2">
    <source>
        <dbReference type="EMBL" id="MCP8968940.1"/>
    </source>
</evidence>
<sequence length="185" mass="20786">MYGLVNKGIEQLICDSYGEQTWEEIKKTAGVEAAGFVSMQPYDDQITYRLVEAASQVLGVPGEEILETFGTHWVIYTVQKGYGEMLNLAGDNFVDFVKNLDELHTRVGLLMPDLDPPSFEVEELGENRLIVRYYSTRRGLTPMIAGLLRGLALRFQVQADIALAAGRSEKADYDEFFIHIRGEEA</sequence>
<dbReference type="GO" id="GO:0020037">
    <property type="term" value="F:heme binding"/>
    <property type="evidence" value="ECO:0007669"/>
    <property type="project" value="InterPro"/>
</dbReference>